<feature type="transmembrane region" description="Helical" evidence="14">
    <location>
        <begin position="395"/>
        <end position="417"/>
    </location>
</feature>
<dbReference type="InParanoid" id="A0A078A8H4"/>
<comment type="catalytic activity">
    <reaction evidence="7">
        <text>D-galactose(in) = D-galactose(out)</text>
        <dbReference type="Rhea" id="RHEA:34915"/>
        <dbReference type="ChEBI" id="CHEBI:4139"/>
    </reaction>
    <physiologicalReaction direction="right-to-left" evidence="7">
        <dbReference type="Rhea" id="RHEA:34917"/>
    </physiologicalReaction>
</comment>
<evidence type="ECO:0000256" key="14">
    <source>
        <dbReference type="SAM" id="Phobius"/>
    </source>
</evidence>
<feature type="transmembrane region" description="Helical" evidence="14">
    <location>
        <begin position="84"/>
        <end position="105"/>
    </location>
</feature>
<evidence type="ECO:0000256" key="4">
    <source>
        <dbReference type="ARBA" id="ARBA00022692"/>
    </source>
</evidence>
<keyword evidence="17" id="KW-1185">Reference proteome</keyword>
<feature type="transmembrane region" description="Helical" evidence="14">
    <location>
        <begin position="429"/>
        <end position="447"/>
    </location>
</feature>
<comment type="subunit">
    <text evidence="2">Homodimer.</text>
</comment>
<feature type="transmembrane region" description="Helical" evidence="14">
    <location>
        <begin position="117"/>
        <end position="134"/>
    </location>
</feature>
<dbReference type="InterPro" id="IPR005828">
    <property type="entry name" value="MFS_sugar_transport-like"/>
</dbReference>
<feature type="transmembrane region" description="Helical" evidence="14">
    <location>
        <begin position="367"/>
        <end position="389"/>
    </location>
</feature>
<proteinExistence type="predicted"/>
<reference evidence="16 17" key="1">
    <citation type="submission" date="2014-06" db="EMBL/GenBank/DDBJ databases">
        <authorList>
            <person name="Swart Estienne"/>
        </authorList>
    </citation>
    <scope>NUCLEOTIDE SEQUENCE [LARGE SCALE GENOMIC DNA]</scope>
    <source>
        <strain evidence="16 17">130c</strain>
    </source>
</reference>
<evidence type="ECO:0000256" key="11">
    <source>
        <dbReference type="ARBA" id="ARBA00044668"/>
    </source>
</evidence>
<comment type="catalytic activity">
    <reaction evidence="8">
        <text>D-glucose(out) = D-glucose(in)</text>
        <dbReference type="Rhea" id="RHEA:60376"/>
        <dbReference type="ChEBI" id="CHEBI:4167"/>
    </reaction>
    <physiologicalReaction direction="left-to-right" evidence="8">
        <dbReference type="Rhea" id="RHEA:60377"/>
    </physiologicalReaction>
</comment>
<dbReference type="InterPro" id="IPR050814">
    <property type="entry name" value="Myo-inositol_Transporter"/>
</dbReference>
<dbReference type="GO" id="GO:0016020">
    <property type="term" value="C:membrane"/>
    <property type="evidence" value="ECO:0007669"/>
    <property type="project" value="UniProtKB-SubCell"/>
</dbReference>
<evidence type="ECO:0000256" key="7">
    <source>
        <dbReference type="ARBA" id="ARBA00044637"/>
    </source>
</evidence>
<feature type="transmembrane region" description="Helical" evidence="14">
    <location>
        <begin position="170"/>
        <end position="193"/>
    </location>
</feature>
<dbReference type="Gene3D" id="1.20.1250.20">
    <property type="entry name" value="MFS general substrate transporter like domains"/>
    <property type="match status" value="1"/>
</dbReference>
<keyword evidence="5 14" id="KW-1133">Transmembrane helix</keyword>
<name>A0A078A8H4_STYLE</name>
<sequence>MNDTLVSSQADTNLLSSSVIDRKRNQTFIHQKQKIFKVNYSFIVLYVLIASLGVVQLGMVLSANNQVSAVFDEQFGLIDQSDKNFYHTMIGSAAVLGAVIGSLCGGKLITVLGRRRSMIIFNIIGAGFIGITMIENFYTLCIGRLLFGFCGGIFQVALPRMIEETVPHNLYGSFGVVSVMSLNFGQMMGIVMGLGLPDADDEESMKNTSFWRIIYGMPWVLQAIVLVSYLIFLKHDTIKYLIDNKKDEEALSMIRQIYHESENHRYILEYLKMTSSSAKGNKVSFKESLFGKYYWRATWFCFIFSILNQLTGCNSIIWYSGAILKRMQNSSSGSTLTPKSGSMLIAVINFLGTIAAIYPIKKFGRKTLVLAGHVIMGTFMILVGLFSFLEYNDLMIAMILCFLFTFQTTDGPVLLIYGPEVTVDQGFGFCVFGIKGTGLLMSLTTEYLMDSGLHPYGTFWLYGGITWAGFFYFLILMKETKNLTDRQKKALYRKDYDPNNIIISP</sequence>
<keyword evidence="16" id="KW-0762">Sugar transport</keyword>
<evidence type="ECO:0000259" key="15">
    <source>
        <dbReference type="PROSITE" id="PS50850"/>
    </source>
</evidence>
<dbReference type="SUPFAM" id="SSF103473">
    <property type="entry name" value="MFS general substrate transporter"/>
    <property type="match status" value="1"/>
</dbReference>
<evidence type="ECO:0000256" key="6">
    <source>
        <dbReference type="ARBA" id="ARBA00023136"/>
    </source>
</evidence>
<feature type="transmembrane region" description="Helical" evidence="14">
    <location>
        <begin position="341"/>
        <end position="360"/>
    </location>
</feature>
<dbReference type="Pfam" id="PF00083">
    <property type="entry name" value="Sugar_tr"/>
    <property type="match status" value="1"/>
</dbReference>
<dbReference type="PANTHER" id="PTHR48020">
    <property type="entry name" value="PROTON MYO-INOSITOL COTRANSPORTER"/>
    <property type="match status" value="1"/>
</dbReference>
<evidence type="ECO:0000256" key="3">
    <source>
        <dbReference type="ARBA" id="ARBA00022448"/>
    </source>
</evidence>
<gene>
    <name evidence="16" type="primary">Contig18959.g20108</name>
    <name evidence="16" type="ORF">STYLEM_7508</name>
</gene>
<evidence type="ECO:0000256" key="12">
    <source>
        <dbReference type="ARBA" id="ARBA00044710"/>
    </source>
</evidence>
<dbReference type="OrthoDB" id="6612291at2759"/>
<evidence type="ECO:0000256" key="1">
    <source>
        <dbReference type="ARBA" id="ARBA00004141"/>
    </source>
</evidence>
<feature type="domain" description="Major facilitator superfamily (MFS) profile" evidence="15">
    <location>
        <begin position="46"/>
        <end position="481"/>
    </location>
</feature>
<feature type="transmembrane region" description="Helical" evidence="14">
    <location>
        <begin position="459"/>
        <end position="477"/>
    </location>
</feature>
<accession>A0A078A8H4</accession>
<comment type="catalytic activity">
    <reaction evidence="10">
        <text>D-mannose(out) = D-mannose(in)</text>
        <dbReference type="Rhea" id="RHEA:78391"/>
        <dbReference type="ChEBI" id="CHEBI:4208"/>
    </reaction>
    <physiologicalReaction direction="left-to-right" evidence="10">
        <dbReference type="Rhea" id="RHEA:78392"/>
    </physiologicalReaction>
</comment>
<feature type="transmembrane region" description="Helical" evidence="14">
    <location>
        <begin position="299"/>
        <end position="321"/>
    </location>
</feature>
<evidence type="ECO:0000256" key="13">
    <source>
        <dbReference type="ARBA" id="ARBA00044780"/>
    </source>
</evidence>
<feature type="transmembrane region" description="Helical" evidence="14">
    <location>
        <begin position="213"/>
        <end position="232"/>
    </location>
</feature>
<keyword evidence="4 14" id="KW-0812">Transmembrane</keyword>
<keyword evidence="3" id="KW-0813">Transport</keyword>
<dbReference type="InterPro" id="IPR003663">
    <property type="entry name" value="Sugar/inositol_transpt"/>
</dbReference>
<evidence type="ECO:0000256" key="5">
    <source>
        <dbReference type="ARBA" id="ARBA00022989"/>
    </source>
</evidence>
<protein>
    <recommendedName>
        <fullName evidence="13">Hexose transporter 1</fullName>
    </recommendedName>
</protein>
<comment type="subcellular location">
    <subcellularLocation>
        <location evidence="1">Membrane</location>
        <topology evidence="1">Multi-pass membrane protein</topology>
    </subcellularLocation>
</comment>
<organism evidence="16 17">
    <name type="scientific">Stylonychia lemnae</name>
    <name type="common">Ciliate</name>
    <dbReference type="NCBI Taxonomy" id="5949"/>
    <lineage>
        <taxon>Eukaryota</taxon>
        <taxon>Sar</taxon>
        <taxon>Alveolata</taxon>
        <taxon>Ciliophora</taxon>
        <taxon>Intramacronucleata</taxon>
        <taxon>Spirotrichea</taxon>
        <taxon>Stichotrichia</taxon>
        <taxon>Sporadotrichida</taxon>
        <taxon>Oxytrichidae</taxon>
        <taxon>Stylonychinae</taxon>
        <taxon>Stylonychia</taxon>
    </lineage>
</organism>
<dbReference type="GO" id="GO:0022857">
    <property type="term" value="F:transmembrane transporter activity"/>
    <property type="evidence" value="ECO:0007669"/>
    <property type="project" value="InterPro"/>
</dbReference>
<evidence type="ECO:0000313" key="17">
    <source>
        <dbReference type="Proteomes" id="UP000039865"/>
    </source>
</evidence>
<dbReference type="InterPro" id="IPR020846">
    <property type="entry name" value="MFS_dom"/>
</dbReference>
<dbReference type="InterPro" id="IPR036259">
    <property type="entry name" value="MFS_trans_sf"/>
</dbReference>
<comment type="catalytic activity">
    <reaction evidence="11">
        <text>D-glucosamine(out) = D-glucosamine(in)</text>
        <dbReference type="Rhea" id="RHEA:78423"/>
        <dbReference type="ChEBI" id="CHEBI:58723"/>
    </reaction>
    <physiologicalReaction direction="left-to-right" evidence="11">
        <dbReference type="Rhea" id="RHEA:78424"/>
    </physiologicalReaction>
</comment>
<dbReference type="PRINTS" id="PR00171">
    <property type="entry name" value="SUGRTRNSPORT"/>
</dbReference>
<dbReference type="OMA" id="KYTMFMA"/>
<comment type="catalytic activity">
    <reaction evidence="12">
        <text>D-fructose(out) = D-fructose(in)</text>
        <dbReference type="Rhea" id="RHEA:60372"/>
        <dbReference type="ChEBI" id="CHEBI:37721"/>
    </reaction>
    <physiologicalReaction direction="left-to-right" evidence="12">
        <dbReference type="Rhea" id="RHEA:60373"/>
    </physiologicalReaction>
</comment>
<feature type="transmembrane region" description="Helical" evidence="14">
    <location>
        <begin position="140"/>
        <end position="158"/>
    </location>
</feature>
<dbReference type="Proteomes" id="UP000039865">
    <property type="component" value="Unassembled WGS sequence"/>
</dbReference>
<comment type="catalytic activity">
    <reaction evidence="9">
        <text>D-xylose(out) = D-xylose(in)</text>
        <dbReference type="Rhea" id="RHEA:78427"/>
        <dbReference type="ChEBI" id="CHEBI:53455"/>
    </reaction>
    <physiologicalReaction direction="left-to-right" evidence="9">
        <dbReference type="Rhea" id="RHEA:78428"/>
    </physiologicalReaction>
</comment>
<evidence type="ECO:0000256" key="2">
    <source>
        <dbReference type="ARBA" id="ARBA00011738"/>
    </source>
</evidence>
<dbReference type="EMBL" id="CCKQ01007177">
    <property type="protein sequence ID" value="CDW78529.1"/>
    <property type="molecule type" value="Genomic_DNA"/>
</dbReference>
<evidence type="ECO:0000313" key="16">
    <source>
        <dbReference type="EMBL" id="CDW78529.1"/>
    </source>
</evidence>
<evidence type="ECO:0000256" key="8">
    <source>
        <dbReference type="ARBA" id="ARBA00044648"/>
    </source>
</evidence>
<dbReference type="PROSITE" id="PS50850">
    <property type="entry name" value="MFS"/>
    <property type="match status" value="1"/>
</dbReference>
<dbReference type="PANTHER" id="PTHR48020:SF12">
    <property type="entry name" value="PROTON MYO-INOSITOL COTRANSPORTER"/>
    <property type="match status" value="1"/>
</dbReference>
<evidence type="ECO:0000256" key="9">
    <source>
        <dbReference type="ARBA" id="ARBA00044656"/>
    </source>
</evidence>
<evidence type="ECO:0000256" key="10">
    <source>
        <dbReference type="ARBA" id="ARBA00044662"/>
    </source>
</evidence>
<keyword evidence="6 14" id="KW-0472">Membrane</keyword>
<dbReference type="AlphaFoldDB" id="A0A078A8H4"/>
<feature type="transmembrane region" description="Helical" evidence="14">
    <location>
        <begin position="40"/>
        <end position="64"/>
    </location>
</feature>